<dbReference type="GO" id="GO:0008360">
    <property type="term" value="P:regulation of cell shape"/>
    <property type="evidence" value="ECO:0007669"/>
    <property type="project" value="UniProtKB-UniRule"/>
</dbReference>
<dbReference type="PROSITE" id="PS52029">
    <property type="entry name" value="LD_TPASE"/>
    <property type="match status" value="1"/>
</dbReference>
<dbReference type="Gene3D" id="2.40.440.10">
    <property type="entry name" value="L,D-transpeptidase catalytic domain-like"/>
    <property type="match status" value="1"/>
</dbReference>
<evidence type="ECO:0000259" key="8">
    <source>
        <dbReference type="PROSITE" id="PS52029"/>
    </source>
</evidence>
<dbReference type="CDD" id="cd16913">
    <property type="entry name" value="YkuD_like"/>
    <property type="match status" value="1"/>
</dbReference>
<keyword evidence="7" id="KW-0472">Membrane</keyword>
<dbReference type="EMBL" id="PEBI01000001">
    <property type="protein sequence ID" value="PJM73941.1"/>
    <property type="molecule type" value="Genomic_DNA"/>
</dbReference>
<dbReference type="PANTHER" id="PTHR30582:SF2">
    <property type="entry name" value="L,D-TRANSPEPTIDASE YCIB-RELATED"/>
    <property type="match status" value="1"/>
</dbReference>
<dbReference type="GO" id="GO:0018104">
    <property type="term" value="P:peptidoglycan-protein cross-linking"/>
    <property type="evidence" value="ECO:0007669"/>
    <property type="project" value="TreeGrafter"/>
</dbReference>
<proteinExistence type="predicted"/>
<feature type="active site" description="Nucleophile" evidence="6">
    <location>
        <position position="500"/>
    </location>
</feature>
<evidence type="ECO:0000313" key="9">
    <source>
        <dbReference type="EMBL" id="PJM73941.1"/>
    </source>
</evidence>
<evidence type="ECO:0000256" key="3">
    <source>
        <dbReference type="ARBA" id="ARBA00022960"/>
    </source>
</evidence>
<dbReference type="GO" id="GO:0016740">
    <property type="term" value="F:transferase activity"/>
    <property type="evidence" value="ECO:0007669"/>
    <property type="project" value="UniProtKB-KW"/>
</dbReference>
<dbReference type="PANTHER" id="PTHR30582">
    <property type="entry name" value="L,D-TRANSPEPTIDASE"/>
    <property type="match status" value="1"/>
</dbReference>
<reference evidence="9 10" key="1">
    <citation type="submission" date="2017-10" db="EMBL/GenBank/DDBJ databases">
        <title>Draft genome sequences of strains TRE 1, TRE 9, TRE H and TRI 7, isolated from tamarins, belonging to four potential novel Bifidobacterium species.</title>
        <authorList>
            <person name="Mattarelli P."/>
            <person name="Modesto M."/>
            <person name="Puglisi E."/>
            <person name="Morelli L."/>
            <person name="Spezio C."/>
            <person name="Bonetti A."/>
            <person name="Sandri C."/>
        </authorList>
    </citation>
    <scope>NUCLEOTIDE SEQUENCE [LARGE SCALE GENOMIC DNA]</scope>
    <source>
        <strain evidence="10">TRE1</strain>
    </source>
</reference>
<protein>
    <submittedName>
        <fullName evidence="9">Peptidoglycan-binding protein</fullName>
    </submittedName>
</protein>
<evidence type="ECO:0000256" key="2">
    <source>
        <dbReference type="ARBA" id="ARBA00022679"/>
    </source>
</evidence>
<dbReference type="InterPro" id="IPR005490">
    <property type="entry name" value="LD_TPept_cat_dom"/>
</dbReference>
<feature type="active site" description="Proton donor/acceptor" evidence="6">
    <location>
        <position position="481"/>
    </location>
</feature>
<dbReference type="InterPro" id="IPR050979">
    <property type="entry name" value="LD-transpeptidase"/>
</dbReference>
<keyword evidence="7" id="KW-1133">Transmembrane helix</keyword>
<evidence type="ECO:0000256" key="7">
    <source>
        <dbReference type="SAM" id="Phobius"/>
    </source>
</evidence>
<dbReference type="InterPro" id="IPR038063">
    <property type="entry name" value="Transpep_catalytic_dom"/>
</dbReference>
<dbReference type="InterPro" id="IPR038054">
    <property type="entry name" value="LD_TPept-like_central_sf"/>
</dbReference>
<dbReference type="GO" id="GO:0071972">
    <property type="term" value="F:peptidoglycan L,D-transpeptidase activity"/>
    <property type="evidence" value="ECO:0007669"/>
    <property type="project" value="TreeGrafter"/>
</dbReference>
<comment type="pathway">
    <text evidence="1 6">Cell wall biogenesis; peptidoglycan biosynthesis.</text>
</comment>
<keyword evidence="3 6" id="KW-0133">Cell shape</keyword>
<evidence type="ECO:0000256" key="1">
    <source>
        <dbReference type="ARBA" id="ARBA00004752"/>
    </source>
</evidence>
<evidence type="ECO:0000256" key="6">
    <source>
        <dbReference type="PROSITE-ProRule" id="PRU01373"/>
    </source>
</evidence>
<dbReference type="Pfam" id="PF03734">
    <property type="entry name" value="YkuD"/>
    <property type="match status" value="1"/>
</dbReference>
<accession>A0A2M9HAX7</accession>
<dbReference type="Proteomes" id="UP000229095">
    <property type="component" value="Unassembled WGS sequence"/>
</dbReference>
<dbReference type="SUPFAM" id="SSF141523">
    <property type="entry name" value="L,D-transpeptidase catalytic domain-like"/>
    <property type="match status" value="1"/>
</dbReference>
<dbReference type="Gene3D" id="3.10.20.800">
    <property type="match status" value="1"/>
</dbReference>
<evidence type="ECO:0000256" key="4">
    <source>
        <dbReference type="ARBA" id="ARBA00022984"/>
    </source>
</evidence>
<dbReference type="UniPathway" id="UPA00219"/>
<organism evidence="9 10">
    <name type="scientific">Bifidobacterium primatium</name>
    <dbReference type="NCBI Taxonomy" id="2045438"/>
    <lineage>
        <taxon>Bacteria</taxon>
        <taxon>Bacillati</taxon>
        <taxon>Actinomycetota</taxon>
        <taxon>Actinomycetes</taxon>
        <taxon>Bifidobacteriales</taxon>
        <taxon>Bifidobacteriaceae</taxon>
        <taxon>Bifidobacterium</taxon>
    </lineage>
</organism>
<sequence length="533" mass="56273">MTNEQNFENGRPEQGASFDFLSSASAPDEAQTVTMAPLPASASGDVFNGAATVRTKKKPVGLIVALTLLVVVLAAFAGYIIGGQYYFKDKAAPGVRLGTISVAGQTSDELKNTVTDAVRNSSVKVTVKGGASTTASLTDLGVSVNVDKTVNDLMNANKENFISTVNPFARTSVSLETSGDKLAMTTFLSDKLIGEDSRVVNATVKYDSSAKKFVVSNSRDGESPKIAPVQQAVNAIKAEPGDTRSVEIGTETIKAPISDATATKAADDANARLASQLVISNGDTKTFTIPADQIATWIKVNEDPTKGTIALSYDESAINSYLSSTLPDALNQKMVAEQNVVNTAGTVITTDVKGVNGVEVNSDASATTKQVCTALRNGTSGTIKADAKVVKYETKSRKVRYDVPNGDPHMVINLSEQKAYAYKGTTLVNTFNVSTGKPSTPTDNGTFFVHTKYESQTMRGEDYVTPNVPWVTYYNEGEGFHGAPWNPGGIASGTPKSHGCTNMNVADAKWVYDFMPIGAMVEVTGSTPSGAVR</sequence>
<evidence type="ECO:0000256" key="5">
    <source>
        <dbReference type="ARBA" id="ARBA00023316"/>
    </source>
</evidence>
<feature type="domain" description="L,D-TPase catalytic" evidence="8">
    <location>
        <begin position="408"/>
        <end position="524"/>
    </location>
</feature>
<keyword evidence="4 6" id="KW-0573">Peptidoglycan synthesis</keyword>
<dbReference type="AlphaFoldDB" id="A0A2M9HAX7"/>
<name>A0A2M9HAX7_9BIFI</name>
<dbReference type="GO" id="GO:0071555">
    <property type="term" value="P:cell wall organization"/>
    <property type="evidence" value="ECO:0007669"/>
    <property type="project" value="UniProtKB-UniRule"/>
</dbReference>
<keyword evidence="7" id="KW-0812">Transmembrane</keyword>
<gene>
    <name evidence="9" type="ORF">CS006_01950</name>
</gene>
<feature type="transmembrane region" description="Helical" evidence="7">
    <location>
        <begin position="60"/>
        <end position="81"/>
    </location>
</feature>
<comment type="caution">
    <text evidence="9">The sequence shown here is derived from an EMBL/GenBank/DDBJ whole genome shotgun (WGS) entry which is preliminary data.</text>
</comment>
<keyword evidence="5 6" id="KW-0961">Cell wall biogenesis/degradation</keyword>
<dbReference type="RefSeq" id="WP_100510084.1">
    <property type="nucleotide sequence ID" value="NZ_PEBI01000001.1"/>
</dbReference>
<dbReference type="GO" id="GO:0005576">
    <property type="term" value="C:extracellular region"/>
    <property type="evidence" value="ECO:0007669"/>
    <property type="project" value="TreeGrafter"/>
</dbReference>
<evidence type="ECO:0000313" key="10">
    <source>
        <dbReference type="Proteomes" id="UP000229095"/>
    </source>
</evidence>
<dbReference type="OrthoDB" id="3176960at2"/>
<keyword evidence="2" id="KW-0808">Transferase</keyword>
<keyword evidence="10" id="KW-1185">Reference proteome</keyword>